<accession>A0A8H6TU95</accession>
<dbReference type="OrthoDB" id="3183898at2759"/>
<gene>
    <name evidence="2" type="ORF">HMN09_00065100</name>
</gene>
<dbReference type="EMBL" id="JACAZE010000001">
    <property type="protein sequence ID" value="KAF7322857.1"/>
    <property type="molecule type" value="Genomic_DNA"/>
</dbReference>
<reference evidence="2" key="1">
    <citation type="submission" date="2020-05" db="EMBL/GenBank/DDBJ databases">
        <title>Mycena genomes resolve the evolution of fungal bioluminescence.</title>
        <authorList>
            <person name="Tsai I.J."/>
        </authorList>
    </citation>
    <scope>NUCLEOTIDE SEQUENCE</scope>
    <source>
        <strain evidence="2">110903Hualien_Pintung</strain>
    </source>
</reference>
<protein>
    <recommendedName>
        <fullName evidence="1">DUF6593 domain-containing protein</fullName>
    </recommendedName>
</protein>
<keyword evidence="3" id="KW-1185">Reference proteome</keyword>
<evidence type="ECO:0000313" key="2">
    <source>
        <dbReference type="EMBL" id="KAF7322857.1"/>
    </source>
</evidence>
<dbReference type="InterPro" id="IPR046528">
    <property type="entry name" value="DUF6593"/>
</dbReference>
<proteinExistence type="predicted"/>
<feature type="domain" description="DUF6593" evidence="1">
    <location>
        <begin position="35"/>
        <end position="160"/>
    </location>
</feature>
<name>A0A8H6TU95_MYCCL</name>
<dbReference type="AlphaFoldDB" id="A0A8H6TU95"/>
<evidence type="ECO:0000313" key="3">
    <source>
        <dbReference type="Proteomes" id="UP000613580"/>
    </source>
</evidence>
<evidence type="ECO:0000259" key="1">
    <source>
        <dbReference type="Pfam" id="PF20236"/>
    </source>
</evidence>
<organism evidence="2 3">
    <name type="scientific">Mycena chlorophos</name>
    <name type="common">Agaric fungus</name>
    <name type="synonym">Agaricus chlorophos</name>
    <dbReference type="NCBI Taxonomy" id="658473"/>
    <lineage>
        <taxon>Eukaryota</taxon>
        <taxon>Fungi</taxon>
        <taxon>Dikarya</taxon>
        <taxon>Basidiomycota</taxon>
        <taxon>Agaricomycotina</taxon>
        <taxon>Agaricomycetes</taxon>
        <taxon>Agaricomycetidae</taxon>
        <taxon>Agaricales</taxon>
        <taxon>Marasmiineae</taxon>
        <taxon>Mycenaceae</taxon>
        <taxon>Mycena</taxon>
    </lineage>
</organism>
<dbReference type="Pfam" id="PF20236">
    <property type="entry name" value="DUF6593"/>
    <property type="match status" value="1"/>
</dbReference>
<sequence length="166" mass="18536">MAHFNIFFTGRDDALNCVMIGEDSSPRFFCFESQAPRTVLYSNNNTKVASLHFGQGPQLGNATIGARTQPIRDLLAAGTSPNARSFYAADGKRYEWRRIPNDPDAYDLYALNPPVVRVAAFRRYQEQIPNLGQCHGLLQYTFNGSDLILYTLLTLALNRRVDAAAT</sequence>
<dbReference type="Proteomes" id="UP000613580">
    <property type="component" value="Unassembled WGS sequence"/>
</dbReference>
<comment type="caution">
    <text evidence="2">The sequence shown here is derived from an EMBL/GenBank/DDBJ whole genome shotgun (WGS) entry which is preliminary data.</text>
</comment>